<comment type="caution">
    <text evidence="2">The sequence shown here is derived from an EMBL/GenBank/DDBJ whole genome shotgun (WGS) entry which is preliminary data.</text>
</comment>
<proteinExistence type="predicted"/>
<protein>
    <submittedName>
        <fullName evidence="2">Uncharacterized protein</fullName>
    </submittedName>
</protein>
<dbReference type="EMBL" id="CAMXCT030001989">
    <property type="protein sequence ID" value="CAL4782029.1"/>
    <property type="molecule type" value="Genomic_DNA"/>
</dbReference>
<evidence type="ECO:0000313" key="3">
    <source>
        <dbReference type="EMBL" id="CAL1148092.1"/>
    </source>
</evidence>
<accession>A0A9P1G258</accession>
<feature type="region of interest" description="Disordered" evidence="1">
    <location>
        <begin position="1"/>
        <end position="38"/>
    </location>
</feature>
<reference evidence="3" key="2">
    <citation type="submission" date="2024-04" db="EMBL/GenBank/DDBJ databases">
        <authorList>
            <person name="Chen Y."/>
            <person name="Shah S."/>
            <person name="Dougan E. K."/>
            <person name="Thang M."/>
            <person name="Chan C."/>
        </authorList>
    </citation>
    <scope>NUCLEOTIDE SEQUENCE [LARGE SCALE GENOMIC DNA]</scope>
</reference>
<dbReference type="Proteomes" id="UP001152797">
    <property type="component" value="Unassembled WGS sequence"/>
</dbReference>
<reference evidence="2" key="1">
    <citation type="submission" date="2022-10" db="EMBL/GenBank/DDBJ databases">
        <authorList>
            <person name="Chen Y."/>
            <person name="Dougan E. K."/>
            <person name="Chan C."/>
            <person name="Rhodes N."/>
            <person name="Thang M."/>
        </authorList>
    </citation>
    <scope>NUCLEOTIDE SEQUENCE</scope>
</reference>
<sequence>MPVLGRWNADEDDDKPGQRASGGWRQCESSGSDESTSQTGVCSVDLKLSMLESHHQLHGQVDVSEYATNGASVKRIKGALADPQCSCGKCTMPLPVLAKCCKSFWGLPKQQQDAILWSLQSEGSGHALCRSAWLRFLGIGKQRILRTKRKFRGLDERTLDGMQNFAGNCWTTTMSSGETDSNTGKPVRDWAEIAPDSATFKNAYKIRALREGLPGQGRHLQLSERLPRNLRAQTEESARGDLFCLVKHEMSDQGLSQEPLLVWPSAFMDKSKNFLQVANTTQKVLHPQFEDERKGDIEKLMLAMRRDFPALSRAAAWYESLLARRPEVIAEPYTKLSFLDNVIDEGPSIHDFRFAPPRPILMPHRLEVIAESNLGDHLNRVFQDRSKMAEAIDFYVADRFQVPNQKLHLSAIPRGSLEECWLCLRHFDYGPSGKNGCGVEFKNKVFGRKGVFFL</sequence>
<evidence type="ECO:0000313" key="4">
    <source>
        <dbReference type="Proteomes" id="UP001152797"/>
    </source>
</evidence>
<organism evidence="2">
    <name type="scientific">Cladocopium goreaui</name>
    <dbReference type="NCBI Taxonomy" id="2562237"/>
    <lineage>
        <taxon>Eukaryota</taxon>
        <taxon>Sar</taxon>
        <taxon>Alveolata</taxon>
        <taxon>Dinophyceae</taxon>
        <taxon>Suessiales</taxon>
        <taxon>Symbiodiniaceae</taxon>
        <taxon>Cladocopium</taxon>
    </lineage>
</organism>
<name>A0A9P1G258_9DINO</name>
<keyword evidence="4" id="KW-1185">Reference proteome</keyword>
<feature type="compositionally biased region" description="Polar residues" evidence="1">
    <location>
        <begin position="27"/>
        <end position="38"/>
    </location>
</feature>
<dbReference type="EMBL" id="CAMXCT020001989">
    <property type="protein sequence ID" value="CAL1148092.1"/>
    <property type="molecule type" value="Genomic_DNA"/>
</dbReference>
<dbReference type="EMBL" id="CAMXCT010001989">
    <property type="protein sequence ID" value="CAI3994717.1"/>
    <property type="molecule type" value="Genomic_DNA"/>
</dbReference>
<gene>
    <name evidence="2" type="ORF">C1SCF055_LOCUS21343</name>
</gene>
<evidence type="ECO:0000256" key="1">
    <source>
        <dbReference type="SAM" id="MobiDB-lite"/>
    </source>
</evidence>
<evidence type="ECO:0000313" key="2">
    <source>
        <dbReference type="EMBL" id="CAI3994717.1"/>
    </source>
</evidence>
<dbReference type="AlphaFoldDB" id="A0A9P1G258"/>